<keyword evidence="2" id="KW-0723">Serine/threonine-protein kinase</keyword>
<feature type="region of interest" description="Disordered" evidence="9">
    <location>
        <begin position="364"/>
        <end position="465"/>
    </location>
</feature>
<dbReference type="PROSITE" id="PS00108">
    <property type="entry name" value="PROTEIN_KINASE_ST"/>
    <property type="match status" value="1"/>
</dbReference>
<feature type="domain" description="Protein kinase" evidence="10">
    <location>
        <begin position="524"/>
        <end position="1057"/>
    </location>
</feature>
<evidence type="ECO:0000256" key="1">
    <source>
        <dbReference type="ARBA" id="ARBA00012513"/>
    </source>
</evidence>
<feature type="compositionally biased region" description="Basic and acidic residues" evidence="9">
    <location>
        <begin position="431"/>
        <end position="440"/>
    </location>
</feature>
<dbReference type="SMART" id="SM00220">
    <property type="entry name" value="S_TKc"/>
    <property type="match status" value="1"/>
</dbReference>
<evidence type="ECO:0000256" key="6">
    <source>
        <dbReference type="ARBA" id="ARBA00022840"/>
    </source>
</evidence>
<feature type="compositionally biased region" description="Basic and acidic residues" evidence="9">
    <location>
        <begin position="25"/>
        <end position="43"/>
    </location>
</feature>
<evidence type="ECO:0000256" key="4">
    <source>
        <dbReference type="ARBA" id="ARBA00022741"/>
    </source>
</evidence>
<feature type="compositionally biased region" description="Low complexity" evidence="9">
    <location>
        <begin position="208"/>
        <end position="221"/>
    </location>
</feature>
<dbReference type="PROSITE" id="PS00107">
    <property type="entry name" value="PROTEIN_KINASE_ATP"/>
    <property type="match status" value="1"/>
</dbReference>
<evidence type="ECO:0000256" key="7">
    <source>
        <dbReference type="ARBA" id="ARBA00023596"/>
    </source>
</evidence>
<dbReference type="InterPro" id="IPR000719">
    <property type="entry name" value="Prot_kinase_dom"/>
</dbReference>
<protein>
    <recommendedName>
        <fullName evidence="1">non-specific serine/threonine protein kinase</fullName>
        <ecNumber evidence="1">2.7.11.1</ecNumber>
    </recommendedName>
</protein>
<gene>
    <name evidence="11" type="ORF">CCOS01_12054</name>
</gene>
<comment type="similarity">
    <text evidence="7">Belongs to the protein kinase superfamily. CMGC Ser/Thr protein kinase family.</text>
</comment>
<dbReference type="Pfam" id="PF00069">
    <property type="entry name" value="Pkinase"/>
    <property type="match status" value="1"/>
</dbReference>
<keyword evidence="12" id="KW-1185">Reference proteome</keyword>
<dbReference type="InterPro" id="IPR017441">
    <property type="entry name" value="Protein_kinase_ATP_BS"/>
</dbReference>
<evidence type="ECO:0000256" key="5">
    <source>
        <dbReference type="ARBA" id="ARBA00022777"/>
    </source>
</evidence>
<feature type="compositionally biased region" description="Basic and acidic residues" evidence="9">
    <location>
        <begin position="225"/>
        <end position="242"/>
    </location>
</feature>
<dbReference type="PANTHER" id="PTHR24058">
    <property type="entry name" value="DUAL SPECIFICITY PROTEIN KINASE"/>
    <property type="match status" value="1"/>
</dbReference>
<evidence type="ECO:0000256" key="3">
    <source>
        <dbReference type="ARBA" id="ARBA00022679"/>
    </source>
</evidence>
<dbReference type="RefSeq" id="XP_060309147.1">
    <property type="nucleotide sequence ID" value="XM_060460204.1"/>
</dbReference>
<dbReference type="FunFam" id="1.10.510.10:FF:000078">
    <property type="entry name" value="Serine/threonine-protein kinase PRP4 homolog"/>
    <property type="match status" value="1"/>
</dbReference>
<dbReference type="PANTHER" id="PTHR24058:SF103">
    <property type="entry name" value="SERINE_THREONINE-PROTEIN KINASE PRP4 HOMOLOG"/>
    <property type="match status" value="1"/>
</dbReference>
<comment type="caution">
    <text evidence="11">The sequence shown here is derived from an EMBL/GenBank/DDBJ whole genome shotgun (WGS) entry which is preliminary data.</text>
</comment>
<dbReference type="Gene3D" id="1.10.510.10">
    <property type="entry name" value="Transferase(Phosphotransferase) domain 1"/>
    <property type="match status" value="2"/>
</dbReference>
<feature type="compositionally biased region" description="Polar residues" evidence="9">
    <location>
        <begin position="44"/>
        <end position="59"/>
    </location>
</feature>
<proteinExistence type="inferred from homology"/>
<dbReference type="AlphaFoldDB" id="A0AAI9YNX0"/>
<dbReference type="PROSITE" id="PS50011">
    <property type="entry name" value="PROTEIN_KINASE_DOM"/>
    <property type="match status" value="1"/>
</dbReference>
<name>A0AAI9YNX0_9PEZI</name>
<reference evidence="11 12" key="1">
    <citation type="submission" date="2016-10" db="EMBL/GenBank/DDBJ databases">
        <title>The genome sequence of Colletotrichum fioriniae PJ7.</title>
        <authorList>
            <person name="Baroncelli R."/>
        </authorList>
    </citation>
    <scope>NUCLEOTIDE SEQUENCE [LARGE SCALE GENOMIC DNA]</scope>
    <source>
        <strain evidence="11 12">IMI 309622</strain>
    </source>
</reference>
<dbReference type="EC" id="2.7.11.1" evidence="1"/>
<dbReference type="EMBL" id="MOOE01000014">
    <property type="protein sequence ID" value="KAK1517797.1"/>
    <property type="molecule type" value="Genomic_DNA"/>
</dbReference>
<feature type="compositionally biased region" description="Basic and acidic residues" evidence="9">
    <location>
        <begin position="128"/>
        <end position="159"/>
    </location>
</feature>
<feature type="region of interest" description="Disordered" evidence="9">
    <location>
        <begin position="1"/>
        <end position="297"/>
    </location>
</feature>
<feature type="compositionally biased region" description="Basic and acidic residues" evidence="9">
    <location>
        <begin position="171"/>
        <end position="207"/>
    </location>
</feature>
<dbReference type="Gene3D" id="3.30.200.20">
    <property type="entry name" value="Phosphorylase Kinase, domain 1"/>
    <property type="match status" value="1"/>
</dbReference>
<evidence type="ECO:0000256" key="2">
    <source>
        <dbReference type="ARBA" id="ARBA00022527"/>
    </source>
</evidence>
<accession>A0AAI9YNX0</accession>
<feature type="compositionally biased region" description="Acidic residues" evidence="9">
    <location>
        <begin position="1"/>
        <end position="15"/>
    </location>
</feature>
<feature type="compositionally biased region" description="Basic and acidic residues" evidence="9">
    <location>
        <begin position="410"/>
        <end position="423"/>
    </location>
</feature>
<feature type="binding site" evidence="8">
    <location>
        <position position="553"/>
    </location>
    <ligand>
        <name>ATP</name>
        <dbReference type="ChEBI" id="CHEBI:30616"/>
    </ligand>
</feature>
<feature type="compositionally biased region" description="Acidic residues" evidence="9">
    <location>
        <begin position="455"/>
        <end position="465"/>
    </location>
</feature>
<evidence type="ECO:0000259" key="10">
    <source>
        <dbReference type="PROSITE" id="PS50011"/>
    </source>
</evidence>
<dbReference type="Proteomes" id="UP001240678">
    <property type="component" value="Unassembled WGS sequence"/>
</dbReference>
<evidence type="ECO:0000256" key="8">
    <source>
        <dbReference type="PROSITE-ProRule" id="PRU10141"/>
    </source>
</evidence>
<organism evidence="11 12">
    <name type="scientific">Colletotrichum costaricense</name>
    <dbReference type="NCBI Taxonomy" id="1209916"/>
    <lineage>
        <taxon>Eukaryota</taxon>
        <taxon>Fungi</taxon>
        <taxon>Dikarya</taxon>
        <taxon>Ascomycota</taxon>
        <taxon>Pezizomycotina</taxon>
        <taxon>Sordariomycetes</taxon>
        <taxon>Hypocreomycetidae</taxon>
        <taxon>Glomerellales</taxon>
        <taxon>Glomerellaceae</taxon>
        <taxon>Colletotrichum</taxon>
        <taxon>Colletotrichum acutatum species complex</taxon>
    </lineage>
</organism>
<keyword evidence="5" id="KW-0418">Kinase</keyword>
<dbReference type="GeneID" id="85343751"/>
<dbReference type="GO" id="GO:0005524">
    <property type="term" value="F:ATP binding"/>
    <property type="evidence" value="ECO:0007669"/>
    <property type="project" value="UniProtKB-UniRule"/>
</dbReference>
<feature type="compositionally biased region" description="Acidic residues" evidence="9">
    <location>
        <begin position="284"/>
        <end position="296"/>
    </location>
</feature>
<evidence type="ECO:0000313" key="11">
    <source>
        <dbReference type="EMBL" id="KAK1517797.1"/>
    </source>
</evidence>
<dbReference type="InterPro" id="IPR008271">
    <property type="entry name" value="Ser/Thr_kinase_AS"/>
</dbReference>
<evidence type="ECO:0000256" key="9">
    <source>
        <dbReference type="SAM" id="MobiDB-lite"/>
    </source>
</evidence>
<dbReference type="InterPro" id="IPR050494">
    <property type="entry name" value="Ser_Thr_dual-spec_kinase"/>
</dbReference>
<keyword evidence="4 8" id="KW-0547">Nucleotide-binding</keyword>
<dbReference type="GO" id="GO:0004674">
    <property type="term" value="F:protein serine/threonine kinase activity"/>
    <property type="evidence" value="ECO:0007669"/>
    <property type="project" value="UniProtKB-KW"/>
</dbReference>
<feature type="compositionally biased region" description="Basic and acidic residues" evidence="9">
    <location>
        <begin position="75"/>
        <end position="119"/>
    </location>
</feature>
<feature type="compositionally biased region" description="Polar residues" evidence="9">
    <location>
        <begin position="243"/>
        <end position="254"/>
    </location>
</feature>
<keyword evidence="6 8" id="KW-0067">ATP-binding</keyword>
<evidence type="ECO:0000313" key="12">
    <source>
        <dbReference type="Proteomes" id="UP001240678"/>
    </source>
</evidence>
<dbReference type="InterPro" id="IPR011009">
    <property type="entry name" value="Kinase-like_dom_sf"/>
</dbReference>
<keyword evidence="3" id="KW-0808">Transferase</keyword>
<sequence>MASSSDEGEIMENDAVDLKATSLPKKFEGNGVDRQDRTRDRRSASNSPEYDSSARNNYHFSRRSRSPPPPRGFKRARDERDYAGGGRQETRRFRVHYEDGARDDYRRSRVSYEDLDRPPSRGSNTSYDGRDRNRSRERDAYRDRDRERDRERDRYPDKRQRNRTRSPYRPPRGERGGRDDHYARDGGRDRLTDSFRGLKYDDNRDQNARNGGAAPNGVAVGMDSRASRQDAKPVKDSADRENSAASRSRGQASVSPPPSKRTRFLLTPDDSAPQVVEPDHSYDEPEEPMVIDEEAEIERRRRRRDELLAKSSSATPLLIHALHATDKLAIPSPARESTPTADIGTPGTGKNLVLQSLTEAKFADIASPARDGSSPGAIDIVNESDLMNTHGGGDAMEEDGPSAADYDPTADMKEDERRDELRHGNVGVHGEAPDTKHETQPQDQPQEAPAKKSSEDDDDDDDFDMFAEDFDDEKYAAPNPVKVAVVDESKASPALAPTNGAILEGDDKDGYYKLRIGEILNGRYQVQSALGKGMFSGVARAVDITNKKLVAVKIMRNNDALRKGGFTEIAILQKLNDADPENRKHIVKFERHFDHKGHLCMAFENLSLNLREVLKKFGNNVGINLSATRAYAHQIFIGLAHMRKCSVIHADLKPDNILVNESRNVLKICDLGTGIDKSDAATAHNEITPYLVSRFYRAPEIILGMPYDYSIDMWSIGATLYELYTGKILFAGDSNNQMLKAIMEIRGKITPKLYKRGQLSAMHFDEMGNFVSMERDKALGKVRYWFVVSVFVVLLASVFHPSSPYLNASAFCLVSKLEPMTQSSLRVAILADGVPRWVYYAGRPSVKAERVPGTLASRCRPADGLVVVDIRPVTILLEANTPDCSDSHDLLGWNGTPVWKARGRILPSSEDELSQGLFVTAASSQLRSIPSFPYIPPCFFASPPPLVSCTKGPTCRVDLSKLIGNVSPDRRVPPQQAYPVEKFSWSLTNILTQTTARVLPVVKPTRDLRTRLFAASAGMNDAETRDLNHFVDLLEHCLTLNPEKRIKPADALRHPFFTAKAAAPVKR</sequence>
<dbReference type="SUPFAM" id="SSF56112">
    <property type="entry name" value="Protein kinase-like (PK-like)"/>
    <property type="match status" value="1"/>
</dbReference>